<dbReference type="EMBL" id="MNAD01001145">
    <property type="protein sequence ID" value="OJT07665.1"/>
    <property type="molecule type" value="Genomic_DNA"/>
</dbReference>
<feature type="region of interest" description="Disordered" evidence="1">
    <location>
        <begin position="270"/>
        <end position="311"/>
    </location>
</feature>
<organism evidence="3 4">
    <name type="scientific">Trametes pubescens</name>
    <name type="common">White-rot fungus</name>
    <dbReference type="NCBI Taxonomy" id="154538"/>
    <lineage>
        <taxon>Eukaryota</taxon>
        <taxon>Fungi</taxon>
        <taxon>Dikarya</taxon>
        <taxon>Basidiomycota</taxon>
        <taxon>Agaricomycotina</taxon>
        <taxon>Agaricomycetes</taxon>
        <taxon>Polyporales</taxon>
        <taxon>Polyporaceae</taxon>
        <taxon>Trametes</taxon>
    </lineage>
</organism>
<dbReference type="OMA" id="HRAPIMY"/>
<sequence>MPSYFRSLFGGGSSSKTQTRPAPTPTPIYATPGAAGSRAGLSTPQMQRSYSHTQARSTTPSPLRYTTTTADTRTVYGYGRRPAATQPTPEPRAHAARRASYKTPETPRPALYTPSLSYATPPSSRSNSSSSLYPGTPGIPRTSSSDAGHYGHSRPPLRQNHTWHPTGTAGSSSSYGSRGRSSSQTSLHQQTRSTTLHMHPLLAYTRLHRAPIMYDVIFTPSARTVVDRSTRSAIHSSILNQPATDPPIPAGGRLVLHSHKFPWAIVATASGHSSPSSADSTQRRPRFTVGPPPSSRSRRPSTSGSDAGSIGGSTITNLDVLYAVHTTLMVPITPEEWEALGHGSKAQQKVTQAYERRCTRMGGGWEGGVRRIDWLGEKTIMAGVEVDKAAGHGGAGKLVFAKP</sequence>
<feature type="compositionally biased region" description="Polar residues" evidence="1">
    <location>
        <begin position="40"/>
        <end position="55"/>
    </location>
</feature>
<keyword evidence="4" id="KW-1185">Reference proteome</keyword>
<gene>
    <name evidence="3" type="ORF">TRAPUB_1464</name>
</gene>
<name>A0A1M2VJ86_TRAPU</name>
<feature type="compositionally biased region" description="Polar residues" evidence="1">
    <location>
        <begin position="302"/>
        <end position="311"/>
    </location>
</feature>
<feature type="compositionally biased region" description="Polar residues" evidence="1">
    <location>
        <begin position="159"/>
        <end position="169"/>
    </location>
</feature>
<evidence type="ECO:0000259" key="2">
    <source>
        <dbReference type="Pfam" id="PF20415"/>
    </source>
</evidence>
<protein>
    <recommendedName>
        <fullName evidence="2">DUF6699 domain-containing protein</fullName>
    </recommendedName>
</protein>
<dbReference type="Pfam" id="PF20415">
    <property type="entry name" value="DUF6699"/>
    <property type="match status" value="1"/>
</dbReference>
<feature type="compositionally biased region" description="Low complexity" evidence="1">
    <location>
        <begin position="56"/>
        <end position="74"/>
    </location>
</feature>
<evidence type="ECO:0000313" key="3">
    <source>
        <dbReference type="EMBL" id="OJT07665.1"/>
    </source>
</evidence>
<dbReference type="Proteomes" id="UP000184267">
    <property type="component" value="Unassembled WGS sequence"/>
</dbReference>
<feature type="region of interest" description="Disordered" evidence="1">
    <location>
        <begin position="1"/>
        <end position="194"/>
    </location>
</feature>
<feature type="compositionally biased region" description="Low complexity" evidence="1">
    <location>
        <begin position="170"/>
        <end position="183"/>
    </location>
</feature>
<dbReference type="AlphaFoldDB" id="A0A1M2VJ86"/>
<comment type="caution">
    <text evidence="3">The sequence shown here is derived from an EMBL/GenBank/DDBJ whole genome shotgun (WGS) entry which is preliminary data.</text>
</comment>
<dbReference type="InterPro" id="IPR046522">
    <property type="entry name" value="DUF6699"/>
</dbReference>
<proteinExistence type="predicted"/>
<reference evidence="3 4" key="1">
    <citation type="submission" date="2016-10" db="EMBL/GenBank/DDBJ databases">
        <title>Genome sequence of the basidiomycete white-rot fungus Trametes pubescens.</title>
        <authorList>
            <person name="Makela M.R."/>
            <person name="Granchi Z."/>
            <person name="Peng M."/>
            <person name="De Vries R.P."/>
            <person name="Grigoriev I."/>
            <person name="Riley R."/>
            <person name="Hilden K."/>
        </authorList>
    </citation>
    <scope>NUCLEOTIDE SEQUENCE [LARGE SCALE GENOMIC DNA]</scope>
    <source>
        <strain evidence="3 4">FBCC735</strain>
    </source>
</reference>
<dbReference type="OrthoDB" id="3242468at2759"/>
<evidence type="ECO:0000313" key="4">
    <source>
        <dbReference type="Proteomes" id="UP000184267"/>
    </source>
</evidence>
<feature type="compositionally biased region" description="Low complexity" evidence="1">
    <location>
        <begin position="270"/>
        <end position="280"/>
    </location>
</feature>
<feature type="compositionally biased region" description="Polar residues" evidence="1">
    <location>
        <begin position="184"/>
        <end position="194"/>
    </location>
</feature>
<accession>A0A1M2VJ86</accession>
<evidence type="ECO:0000256" key="1">
    <source>
        <dbReference type="SAM" id="MobiDB-lite"/>
    </source>
</evidence>
<feature type="domain" description="DUF6699" evidence="2">
    <location>
        <begin position="212"/>
        <end position="386"/>
    </location>
</feature>